<organism evidence="9 10">
    <name type="scientific">Humibacter ginsenosidimutans</name>
    <dbReference type="NCBI Taxonomy" id="2599293"/>
    <lineage>
        <taxon>Bacteria</taxon>
        <taxon>Bacillati</taxon>
        <taxon>Actinomycetota</taxon>
        <taxon>Actinomycetes</taxon>
        <taxon>Micrococcales</taxon>
        <taxon>Microbacteriaceae</taxon>
        <taxon>Humibacter</taxon>
    </lineage>
</organism>
<keyword evidence="6 7" id="KW-0472">Membrane</keyword>
<keyword evidence="10" id="KW-1185">Reference proteome</keyword>
<proteinExistence type="predicted"/>
<dbReference type="InterPro" id="IPR050171">
    <property type="entry name" value="MFS_Transporters"/>
</dbReference>
<dbReference type="InterPro" id="IPR005829">
    <property type="entry name" value="Sugar_transporter_CS"/>
</dbReference>
<feature type="transmembrane region" description="Helical" evidence="7">
    <location>
        <begin position="127"/>
        <end position="145"/>
    </location>
</feature>
<comment type="subcellular location">
    <subcellularLocation>
        <location evidence="1">Cell membrane</location>
        <topology evidence="1">Multi-pass membrane protein</topology>
    </subcellularLocation>
</comment>
<reference evidence="9 10" key="1">
    <citation type="submission" date="2019-07" db="EMBL/GenBank/DDBJ databases">
        <title>Full genome sequence of Humibacter sp. WJ7-1.</title>
        <authorList>
            <person name="Im W.-T."/>
        </authorList>
    </citation>
    <scope>NUCLEOTIDE SEQUENCE [LARGE SCALE GENOMIC DNA]</scope>
    <source>
        <strain evidence="9 10">WJ7-1</strain>
    </source>
</reference>
<feature type="transmembrane region" description="Helical" evidence="7">
    <location>
        <begin position="95"/>
        <end position="121"/>
    </location>
</feature>
<sequence length="441" mass="43728">MTAENVEAATVASVDALGRRRLALPAGVAFAGTSAAFAGLYLAAGAPTPILLLLQQRWGFPSWALTVAFASYAITLIAALLVTGRLSDHIGRRPVIIAALAVQVLAMLGFVFATNVGWVIVARSLQGLATGMATSAFTAAIIELAPSRFARLASIVTGTAAVAGLALGALFAGLAVQFSTSADGIVFVALAVVAALGLLVAVASPETSSVRAGAVRSLVPQASVPRSARGAFVAATPAIVGAWMLAALFLGLGPSVVLDVFHINSGAVDGATAFAEPAAAALAGFVLGGMVARKAIAFGALAVLLGTAIVVAGVFAASLMLFVAGGVVAGVGFGAIFSGALRAVTPLVLPHERAGVFAAVFTVAYLSFGLPAMVSGLLIGWFGLTGTVVGFGVAVMLAAAVGLAAQMRATSRERAARRPATGVDAAPCSLVVVTAGVPTAR</sequence>
<evidence type="ECO:0000256" key="3">
    <source>
        <dbReference type="ARBA" id="ARBA00022475"/>
    </source>
</evidence>
<keyword evidence="2" id="KW-0813">Transport</keyword>
<name>A0A5B8M4E0_9MICO</name>
<dbReference type="InterPro" id="IPR036259">
    <property type="entry name" value="MFS_trans_sf"/>
</dbReference>
<feature type="transmembrane region" description="Helical" evidence="7">
    <location>
        <begin position="356"/>
        <end position="382"/>
    </location>
</feature>
<feature type="transmembrane region" description="Helical" evidence="7">
    <location>
        <begin position="295"/>
        <end position="315"/>
    </location>
</feature>
<keyword evidence="3" id="KW-1003">Cell membrane</keyword>
<dbReference type="KEGG" id="huw:FPZ11_10720"/>
<dbReference type="GO" id="GO:0005886">
    <property type="term" value="C:plasma membrane"/>
    <property type="evidence" value="ECO:0007669"/>
    <property type="project" value="UniProtKB-SubCell"/>
</dbReference>
<evidence type="ECO:0000256" key="5">
    <source>
        <dbReference type="ARBA" id="ARBA00022989"/>
    </source>
</evidence>
<dbReference type="PROSITE" id="PS00216">
    <property type="entry name" value="SUGAR_TRANSPORT_1"/>
    <property type="match status" value="1"/>
</dbReference>
<accession>A0A5B8M4E0</accession>
<dbReference type="PANTHER" id="PTHR23517:SF13">
    <property type="entry name" value="MAJOR FACILITATOR SUPERFAMILY MFS_1"/>
    <property type="match status" value="1"/>
</dbReference>
<feature type="domain" description="Major facilitator superfamily (MFS) profile" evidence="8">
    <location>
        <begin position="20"/>
        <end position="410"/>
    </location>
</feature>
<feature type="transmembrane region" description="Helical" evidence="7">
    <location>
        <begin position="63"/>
        <end position="83"/>
    </location>
</feature>
<dbReference type="OrthoDB" id="3177957at2"/>
<evidence type="ECO:0000259" key="8">
    <source>
        <dbReference type="PROSITE" id="PS50850"/>
    </source>
</evidence>
<dbReference type="GO" id="GO:0022857">
    <property type="term" value="F:transmembrane transporter activity"/>
    <property type="evidence" value="ECO:0007669"/>
    <property type="project" value="InterPro"/>
</dbReference>
<evidence type="ECO:0000313" key="10">
    <source>
        <dbReference type="Proteomes" id="UP000320216"/>
    </source>
</evidence>
<dbReference type="InterPro" id="IPR020846">
    <property type="entry name" value="MFS_dom"/>
</dbReference>
<dbReference type="EMBL" id="CP042305">
    <property type="protein sequence ID" value="QDZ15176.1"/>
    <property type="molecule type" value="Genomic_DNA"/>
</dbReference>
<dbReference type="Pfam" id="PF07690">
    <property type="entry name" value="MFS_1"/>
    <property type="match status" value="1"/>
</dbReference>
<dbReference type="PROSITE" id="PS50850">
    <property type="entry name" value="MFS"/>
    <property type="match status" value="1"/>
</dbReference>
<feature type="transmembrane region" description="Helical" evidence="7">
    <location>
        <begin position="184"/>
        <end position="203"/>
    </location>
</feature>
<evidence type="ECO:0000256" key="6">
    <source>
        <dbReference type="ARBA" id="ARBA00023136"/>
    </source>
</evidence>
<dbReference type="SUPFAM" id="SSF103473">
    <property type="entry name" value="MFS general substrate transporter"/>
    <property type="match status" value="1"/>
</dbReference>
<feature type="transmembrane region" description="Helical" evidence="7">
    <location>
        <begin position="388"/>
        <end position="405"/>
    </location>
</feature>
<feature type="transmembrane region" description="Helical" evidence="7">
    <location>
        <begin position="321"/>
        <end position="344"/>
    </location>
</feature>
<gene>
    <name evidence="9" type="ORF">FPZ11_10720</name>
</gene>
<dbReference type="AlphaFoldDB" id="A0A5B8M4E0"/>
<keyword evidence="5 7" id="KW-1133">Transmembrane helix</keyword>
<evidence type="ECO:0000256" key="1">
    <source>
        <dbReference type="ARBA" id="ARBA00004651"/>
    </source>
</evidence>
<feature type="transmembrane region" description="Helical" evidence="7">
    <location>
        <begin position="152"/>
        <end position="178"/>
    </location>
</feature>
<protein>
    <submittedName>
        <fullName evidence="9">MFS transporter</fullName>
    </submittedName>
</protein>
<feature type="transmembrane region" description="Helical" evidence="7">
    <location>
        <begin position="270"/>
        <end position="288"/>
    </location>
</feature>
<evidence type="ECO:0000313" key="9">
    <source>
        <dbReference type="EMBL" id="QDZ15176.1"/>
    </source>
</evidence>
<dbReference type="Proteomes" id="UP000320216">
    <property type="component" value="Chromosome"/>
</dbReference>
<feature type="transmembrane region" description="Helical" evidence="7">
    <location>
        <begin position="231"/>
        <end position="250"/>
    </location>
</feature>
<dbReference type="Gene3D" id="1.20.1250.20">
    <property type="entry name" value="MFS general substrate transporter like domains"/>
    <property type="match status" value="1"/>
</dbReference>
<keyword evidence="4 7" id="KW-0812">Transmembrane</keyword>
<evidence type="ECO:0000256" key="4">
    <source>
        <dbReference type="ARBA" id="ARBA00022692"/>
    </source>
</evidence>
<dbReference type="InterPro" id="IPR011701">
    <property type="entry name" value="MFS"/>
</dbReference>
<dbReference type="RefSeq" id="WP_146320777.1">
    <property type="nucleotide sequence ID" value="NZ_CP042305.1"/>
</dbReference>
<evidence type="ECO:0000256" key="7">
    <source>
        <dbReference type="SAM" id="Phobius"/>
    </source>
</evidence>
<evidence type="ECO:0000256" key="2">
    <source>
        <dbReference type="ARBA" id="ARBA00022448"/>
    </source>
</evidence>
<feature type="transmembrane region" description="Helical" evidence="7">
    <location>
        <begin position="22"/>
        <end position="43"/>
    </location>
</feature>
<dbReference type="PANTHER" id="PTHR23517">
    <property type="entry name" value="RESISTANCE PROTEIN MDTM, PUTATIVE-RELATED-RELATED"/>
    <property type="match status" value="1"/>
</dbReference>